<dbReference type="PROSITE" id="PS51257">
    <property type="entry name" value="PROKAR_LIPOPROTEIN"/>
    <property type="match status" value="1"/>
</dbReference>
<organism evidence="2 3">
    <name type="scientific">Stieleria maiorica</name>
    <dbReference type="NCBI Taxonomy" id="2795974"/>
    <lineage>
        <taxon>Bacteria</taxon>
        <taxon>Pseudomonadati</taxon>
        <taxon>Planctomycetota</taxon>
        <taxon>Planctomycetia</taxon>
        <taxon>Pirellulales</taxon>
        <taxon>Pirellulaceae</taxon>
        <taxon>Stieleria</taxon>
    </lineage>
</organism>
<accession>A0A5B9M968</accession>
<proteinExistence type="predicted"/>
<gene>
    <name evidence="2" type="ORF">Mal15_01300</name>
</gene>
<dbReference type="KEGG" id="smam:Mal15_01300"/>
<reference evidence="2 3" key="1">
    <citation type="submission" date="2019-02" db="EMBL/GenBank/DDBJ databases">
        <title>Planctomycetal bacteria perform biofilm scaping via a novel small molecule.</title>
        <authorList>
            <person name="Jeske O."/>
            <person name="Boedeker C."/>
            <person name="Wiegand S."/>
            <person name="Breitling P."/>
            <person name="Kallscheuer N."/>
            <person name="Jogler M."/>
            <person name="Rohde M."/>
            <person name="Petersen J."/>
            <person name="Medema M.H."/>
            <person name="Surup F."/>
            <person name="Jogler C."/>
        </authorList>
    </citation>
    <scope>NUCLEOTIDE SEQUENCE [LARGE SCALE GENOMIC DNA]</scope>
    <source>
        <strain evidence="2 3">Mal15</strain>
    </source>
</reference>
<keyword evidence="3" id="KW-1185">Reference proteome</keyword>
<protein>
    <submittedName>
        <fullName evidence="2">Uncharacterized protein</fullName>
    </submittedName>
</protein>
<evidence type="ECO:0000313" key="3">
    <source>
        <dbReference type="Proteomes" id="UP000321353"/>
    </source>
</evidence>
<sequence length="299" mass="33443" precursor="true">MPAVRHLIPCASLCLILISASCDAEELSAEDLARVHLKRVQLYSGWEFDYESTLVTADGKSLGLQNVMVLDATDETIHRLVITYREKSDESNSADPSLLQRFAGWNGKEYREYERKESLKGQRLQGLIYANERGSHAYHQNRFDAFLTSGPHGIPQYADASGKIFDKHPFKFRVVGRGERLGVPTLQLEAKTGNEMLAEAEISDTAEHLVLRQVIYHDNQPVLKCEVTSLGRFEGTLYPKSGQLAQEQVGGIGSLAYRFEVENVSKTARTKDDWFPHWPPGTGVIDHTNGALQTVIPKD</sequence>
<dbReference type="AlphaFoldDB" id="A0A5B9M968"/>
<dbReference type="RefSeq" id="WP_147865971.1">
    <property type="nucleotide sequence ID" value="NZ_CP036264.1"/>
</dbReference>
<name>A0A5B9M968_9BACT</name>
<evidence type="ECO:0000313" key="2">
    <source>
        <dbReference type="EMBL" id="QEF96104.1"/>
    </source>
</evidence>
<feature type="signal peptide" evidence="1">
    <location>
        <begin position="1"/>
        <end position="24"/>
    </location>
</feature>
<dbReference type="EMBL" id="CP036264">
    <property type="protein sequence ID" value="QEF96104.1"/>
    <property type="molecule type" value="Genomic_DNA"/>
</dbReference>
<feature type="chain" id="PRO_5022753783" evidence="1">
    <location>
        <begin position="25"/>
        <end position="299"/>
    </location>
</feature>
<keyword evidence="1" id="KW-0732">Signal</keyword>
<dbReference type="Proteomes" id="UP000321353">
    <property type="component" value="Chromosome"/>
</dbReference>
<evidence type="ECO:0000256" key="1">
    <source>
        <dbReference type="SAM" id="SignalP"/>
    </source>
</evidence>